<dbReference type="eggNOG" id="ENOG502S2U8">
    <property type="taxonomic scope" value="Eukaryota"/>
</dbReference>
<dbReference type="Gene3D" id="3.80.10.10">
    <property type="entry name" value="Ribonuclease Inhibitor"/>
    <property type="match status" value="2"/>
</dbReference>
<protein>
    <submittedName>
        <fullName evidence="1">Uncharacterized protein</fullName>
    </submittedName>
</protein>
<dbReference type="AlphaFoldDB" id="E9GQL2"/>
<dbReference type="OMA" id="CDCFDDI"/>
<dbReference type="GO" id="GO:0019005">
    <property type="term" value="C:SCF ubiquitin ligase complex"/>
    <property type="evidence" value="ECO:0000318"/>
    <property type="project" value="GO_Central"/>
</dbReference>
<dbReference type="SUPFAM" id="SSF52047">
    <property type="entry name" value="RNI-like"/>
    <property type="match status" value="1"/>
</dbReference>
<dbReference type="Proteomes" id="UP000000305">
    <property type="component" value="Unassembled WGS sequence"/>
</dbReference>
<dbReference type="SMART" id="SM00367">
    <property type="entry name" value="LRR_CC"/>
    <property type="match status" value="4"/>
</dbReference>
<dbReference type="PANTHER" id="PTHR13318">
    <property type="entry name" value="PARTNER OF PAIRED, ISOFORM B-RELATED"/>
    <property type="match status" value="1"/>
</dbReference>
<dbReference type="EMBL" id="GL732558">
    <property type="protein sequence ID" value="EFX78130.1"/>
    <property type="molecule type" value="Genomic_DNA"/>
</dbReference>
<dbReference type="InterPro" id="IPR006553">
    <property type="entry name" value="Leu-rich_rpt_Cys-con_subtyp"/>
</dbReference>
<dbReference type="PANTHER" id="PTHR13318:SF247">
    <property type="entry name" value="GH16156P"/>
    <property type="match status" value="1"/>
</dbReference>
<proteinExistence type="predicted"/>
<dbReference type="PhylomeDB" id="E9GQL2"/>
<dbReference type="InParanoid" id="E9GQL2"/>
<dbReference type="FunFam" id="3.80.10.10:FF:002008">
    <property type="entry name" value="Uncharacterized protein"/>
    <property type="match status" value="1"/>
</dbReference>
<accession>E9GQL2</accession>
<reference evidence="1 2" key="1">
    <citation type="journal article" date="2011" name="Science">
        <title>The ecoresponsive genome of Daphnia pulex.</title>
        <authorList>
            <person name="Colbourne J.K."/>
            <person name="Pfrender M.E."/>
            <person name="Gilbert D."/>
            <person name="Thomas W.K."/>
            <person name="Tucker A."/>
            <person name="Oakley T.H."/>
            <person name="Tokishita S."/>
            <person name="Aerts A."/>
            <person name="Arnold G.J."/>
            <person name="Basu M.K."/>
            <person name="Bauer D.J."/>
            <person name="Caceres C.E."/>
            <person name="Carmel L."/>
            <person name="Casola C."/>
            <person name="Choi J.H."/>
            <person name="Detter J.C."/>
            <person name="Dong Q."/>
            <person name="Dusheyko S."/>
            <person name="Eads B.D."/>
            <person name="Frohlich T."/>
            <person name="Geiler-Samerotte K.A."/>
            <person name="Gerlach D."/>
            <person name="Hatcher P."/>
            <person name="Jogdeo S."/>
            <person name="Krijgsveld J."/>
            <person name="Kriventseva E.V."/>
            <person name="Kultz D."/>
            <person name="Laforsch C."/>
            <person name="Lindquist E."/>
            <person name="Lopez J."/>
            <person name="Manak J.R."/>
            <person name="Muller J."/>
            <person name="Pangilinan J."/>
            <person name="Patwardhan R.P."/>
            <person name="Pitluck S."/>
            <person name="Pritham E.J."/>
            <person name="Rechtsteiner A."/>
            <person name="Rho M."/>
            <person name="Rogozin I.B."/>
            <person name="Sakarya O."/>
            <person name="Salamov A."/>
            <person name="Schaack S."/>
            <person name="Shapiro H."/>
            <person name="Shiga Y."/>
            <person name="Skalitzky C."/>
            <person name="Smith Z."/>
            <person name="Souvorov A."/>
            <person name="Sung W."/>
            <person name="Tang Z."/>
            <person name="Tsuchiya D."/>
            <person name="Tu H."/>
            <person name="Vos H."/>
            <person name="Wang M."/>
            <person name="Wolf Y.I."/>
            <person name="Yamagata H."/>
            <person name="Yamada T."/>
            <person name="Ye Y."/>
            <person name="Shaw J.R."/>
            <person name="Andrews J."/>
            <person name="Crease T.J."/>
            <person name="Tang H."/>
            <person name="Lucas S.M."/>
            <person name="Robertson H.M."/>
            <person name="Bork P."/>
            <person name="Koonin E.V."/>
            <person name="Zdobnov E.M."/>
            <person name="Grigoriev I.V."/>
            <person name="Lynch M."/>
            <person name="Boore J.L."/>
        </authorList>
    </citation>
    <scope>NUCLEOTIDE SEQUENCE [LARGE SCALE GENOMIC DNA]</scope>
</reference>
<keyword evidence="2" id="KW-1185">Reference proteome</keyword>
<dbReference type="KEGG" id="dpx:DAPPUDRAFT_105382"/>
<dbReference type="HOGENOM" id="CLU_033667_1_1_1"/>
<gene>
    <name evidence="1" type="ORF">DAPPUDRAFT_105382</name>
</gene>
<dbReference type="InterPro" id="IPR032675">
    <property type="entry name" value="LRR_dom_sf"/>
</dbReference>
<evidence type="ECO:0000313" key="1">
    <source>
        <dbReference type="EMBL" id="EFX78130.1"/>
    </source>
</evidence>
<evidence type="ECO:0000313" key="2">
    <source>
        <dbReference type="Proteomes" id="UP000000305"/>
    </source>
</evidence>
<dbReference type="GO" id="GO:0031146">
    <property type="term" value="P:SCF-dependent proteasomal ubiquitin-dependent protein catabolic process"/>
    <property type="evidence" value="ECO:0000318"/>
    <property type="project" value="GO_Central"/>
</dbReference>
<name>E9GQL2_DAPPU</name>
<sequence length="509" mass="57522">MPRLKSVISLSKICVDFILDNENDFRKKVGTDSPNLGKNTSSPFEHLPTVVLEELAKEFREKLNKYSSSINKEALKFVELMITPHLQTLDLRWWRGNINVLRLAGLKIPDLKTLVLGYSSDSKYYGEFLNCIPKFSKLQFLELSFSGAGDDCLKLLGTYCTELRKLYAGYSDVSDDGIRGLCVVGNCKSICALVLEGSKVTTKGIQLALSNLPDLQVLYHTSVLECLAEIAQKAGDEKRLNMHKYSLSSLYILENTIYKSQSLELSVLLCPKITKVHIIWREGRLTDADLLSLRSLENLKTLEIHHKAFLPRKQGEALVVDEGLTFQGGVAPLLQTVGTTLKKLNLKGLFYNVDIQAIIESCPNLQSLTVSVQRLTTTWSKSEEMPTRNPVSDQLAFLDLYGSVTTENLVALLSSPSLAHVRLSNCPALTDEILHGAARQHSFRKLEYFKLYHCPSVSKKGIDILFQNTNLLKEIHLAWCERIKHKDWITWKELLDKHNWDLLLSHQLF</sequence>
<dbReference type="OrthoDB" id="16120at2759"/>
<organism evidence="1 2">
    <name type="scientific">Daphnia pulex</name>
    <name type="common">Water flea</name>
    <dbReference type="NCBI Taxonomy" id="6669"/>
    <lineage>
        <taxon>Eukaryota</taxon>
        <taxon>Metazoa</taxon>
        <taxon>Ecdysozoa</taxon>
        <taxon>Arthropoda</taxon>
        <taxon>Crustacea</taxon>
        <taxon>Branchiopoda</taxon>
        <taxon>Diplostraca</taxon>
        <taxon>Cladocera</taxon>
        <taxon>Anomopoda</taxon>
        <taxon>Daphniidae</taxon>
        <taxon>Daphnia</taxon>
    </lineage>
</organism>